<dbReference type="Pfam" id="PF00535">
    <property type="entry name" value="Glycos_transf_2"/>
    <property type="match status" value="1"/>
</dbReference>
<protein>
    <submittedName>
        <fullName evidence="2">Glycosyltransferase involved in cell wall biosynthesis</fullName>
    </submittedName>
</protein>
<dbReference type="SUPFAM" id="SSF53448">
    <property type="entry name" value="Nucleotide-diphospho-sugar transferases"/>
    <property type="match status" value="1"/>
</dbReference>
<name>A0A543ATW1_9ACTN</name>
<dbReference type="InterPro" id="IPR050834">
    <property type="entry name" value="Glycosyltransf_2"/>
</dbReference>
<evidence type="ECO:0000259" key="1">
    <source>
        <dbReference type="Pfam" id="PF00535"/>
    </source>
</evidence>
<dbReference type="EMBL" id="VFOW01000001">
    <property type="protein sequence ID" value="TQL76008.1"/>
    <property type="molecule type" value="Genomic_DNA"/>
</dbReference>
<evidence type="ECO:0000313" key="2">
    <source>
        <dbReference type="EMBL" id="TQL76008.1"/>
    </source>
</evidence>
<proteinExistence type="predicted"/>
<sequence length="301" mass="33271">MNNWPSIGVVIPTHHRPDLMRAALRSVLAQRYPGRLGAVVVYDRSTPDTSLEVTGDRPVRVMKNSRTPGLAGARNTGICALDTDLVAFCDDDDVWLPGKLTAQVAAMQPTTEMTTCAIAVSYQGRTVPRTAGQSIVRHADLLRSRMMMLHSSTFLLRRNAMLGGLGLVAEDAPGSQNEDWDLLLRAARREPIMNVDAPYAKIHWGRSLFQTHYDTKISSLRWMLEQHPELHGSREGAARVYGQLACWHAAVGDRRAALRWAGRATRSQWKEPRAMIGAAAALGIVKVPTVMDLLHRRGRGI</sequence>
<organism evidence="2 3">
    <name type="scientific">Stackebrandtia endophytica</name>
    <dbReference type="NCBI Taxonomy" id="1496996"/>
    <lineage>
        <taxon>Bacteria</taxon>
        <taxon>Bacillati</taxon>
        <taxon>Actinomycetota</taxon>
        <taxon>Actinomycetes</taxon>
        <taxon>Glycomycetales</taxon>
        <taxon>Glycomycetaceae</taxon>
        <taxon>Stackebrandtia</taxon>
    </lineage>
</organism>
<dbReference type="GO" id="GO:0016740">
    <property type="term" value="F:transferase activity"/>
    <property type="evidence" value="ECO:0007669"/>
    <property type="project" value="UniProtKB-KW"/>
</dbReference>
<dbReference type="AlphaFoldDB" id="A0A543ATW1"/>
<dbReference type="RefSeq" id="WP_142036769.1">
    <property type="nucleotide sequence ID" value="NZ_JBHTGS010000001.1"/>
</dbReference>
<dbReference type="PANTHER" id="PTHR43685:SF2">
    <property type="entry name" value="GLYCOSYLTRANSFERASE 2-LIKE DOMAIN-CONTAINING PROTEIN"/>
    <property type="match status" value="1"/>
</dbReference>
<evidence type="ECO:0000313" key="3">
    <source>
        <dbReference type="Proteomes" id="UP000317043"/>
    </source>
</evidence>
<reference evidence="2 3" key="1">
    <citation type="submission" date="2019-06" db="EMBL/GenBank/DDBJ databases">
        <title>Sequencing the genomes of 1000 actinobacteria strains.</title>
        <authorList>
            <person name="Klenk H.-P."/>
        </authorList>
    </citation>
    <scope>NUCLEOTIDE SEQUENCE [LARGE SCALE GENOMIC DNA]</scope>
    <source>
        <strain evidence="2 3">DSM 45928</strain>
    </source>
</reference>
<feature type="domain" description="Glycosyltransferase 2-like" evidence="1">
    <location>
        <begin position="9"/>
        <end position="148"/>
    </location>
</feature>
<accession>A0A543ATW1</accession>
<keyword evidence="3" id="KW-1185">Reference proteome</keyword>
<dbReference type="Proteomes" id="UP000317043">
    <property type="component" value="Unassembled WGS sequence"/>
</dbReference>
<dbReference type="OrthoDB" id="153025at2"/>
<keyword evidence="2" id="KW-0808">Transferase</keyword>
<dbReference type="PANTHER" id="PTHR43685">
    <property type="entry name" value="GLYCOSYLTRANSFERASE"/>
    <property type="match status" value="1"/>
</dbReference>
<dbReference type="InterPro" id="IPR029044">
    <property type="entry name" value="Nucleotide-diphossugar_trans"/>
</dbReference>
<comment type="caution">
    <text evidence="2">The sequence shown here is derived from an EMBL/GenBank/DDBJ whole genome shotgun (WGS) entry which is preliminary data.</text>
</comment>
<dbReference type="Gene3D" id="3.90.550.10">
    <property type="entry name" value="Spore Coat Polysaccharide Biosynthesis Protein SpsA, Chain A"/>
    <property type="match status" value="1"/>
</dbReference>
<gene>
    <name evidence="2" type="ORF">FB566_1528</name>
</gene>
<dbReference type="InParanoid" id="A0A543ATW1"/>
<dbReference type="CDD" id="cd00761">
    <property type="entry name" value="Glyco_tranf_GTA_type"/>
    <property type="match status" value="1"/>
</dbReference>
<dbReference type="InterPro" id="IPR001173">
    <property type="entry name" value="Glyco_trans_2-like"/>
</dbReference>